<comment type="caution">
    <text evidence="1">The sequence shown here is derived from an EMBL/GenBank/DDBJ whole genome shotgun (WGS) entry which is preliminary data.</text>
</comment>
<dbReference type="Gene3D" id="2.40.160.90">
    <property type="match status" value="1"/>
</dbReference>
<evidence type="ECO:0000313" key="2">
    <source>
        <dbReference type="Proteomes" id="UP000253977"/>
    </source>
</evidence>
<dbReference type="Proteomes" id="UP000253977">
    <property type="component" value="Unassembled WGS sequence"/>
</dbReference>
<sequence length="299" mass="29807">MKGVVIRSDKNVQVSLPVPGAPTIYESSPYPFIDTGPNQTTAQTTAVLDLQNVTLDSVTGNQFQANGTGSLNVSGAPGVSNADGSSFLGQAIFADNNPNPATAGDQFSLLAEDLDNDGTDDFFMVQLGAGTLSSFSERSTSGVFYGGTYTPTSALQSGGTATYTRVDGALVNTVRGTSIAAGQDVDATVRADVALTADFDAGTVSGRLSGVGRTGGADGVGLNTDIVLSGATINGSDFTGGTARMVEGGTSVYSGGSSSFNGSFMGSGGEAAAGTALITGNIQGQQSATTAVFVGDKQP</sequence>
<proteinExistence type="predicted"/>
<name>A0A369TNZ3_9RHOB</name>
<reference evidence="1 2" key="1">
    <citation type="submission" date="2018-07" db="EMBL/GenBank/DDBJ databases">
        <title>Thalassococcus profundi sp. nov., a marine bacterium isolated from deep seawater of Okinawa Trough.</title>
        <authorList>
            <person name="Yu M."/>
        </authorList>
    </citation>
    <scope>NUCLEOTIDE SEQUENCE [LARGE SCALE GENOMIC DNA]</scope>
    <source>
        <strain evidence="1 2">WRAS1</strain>
    </source>
</reference>
<dbReference type="InterPro" id="IPR011250">
    <property type="entry name" value="OMP/PagP_B-barrel"/>
</dbReference>
<dbReference type="EMBL" id="QPMK01000005">
    <property type="protein sequence ID" value="RDD66572.1"/>
    <property type="molecule type" value="Genomic_DNA"/>
</dbReference>
<organism evidence="1 2">
    <name type="scientific">Thalassococcus profundi</name>
    <dbReference type="NCBI Taxonomy" id="2282382"/>
    <lineage>
        <taxon>Bacteria</taxon>
        <taxon>Pseudomonadati</taxon>
        <taxon>Pseudomonadota</taxon>
        <taxon>Alphaproteobacteria</taxon>
        <taxon>Rhodobacterales</taxon>
        <taxon>Roseobacteraceae</taxon>
        <taxon>Thalassococcus</taxon>
    </lineage>
</organism>
<protein>
    <submittedName>
        <fullName evidence="1">Uncharacterized protein</fullName>
    </submittedName>
</protein>
<dbReference type="AlphaFoldDB" id="A0A369TNZ3"/>
<gene>
    <name evidence="1" type="ORF">DU478_08995</name>
</gene>
<keyword evidence="2" id="KW-1185">Reference proteome</keyword>
<dbReference type="OrthoDB" id="7856339at2"/>
<dbReference type="SUPFAM" id="SSF56925">
    <property type="entry name" value="OMPA-like"/>
    <property type="match status" value="1"/>
</dbReference>
<accession>A0A369TNZ3</accession>
<evidence type="ECO:0000313" key="1">
    <source>
        <dbReference type="EMBL" id="RDD66572.1"/>
    </source>
</evidence>